<feature type="transmembrane region" description="Helical" evidence="1">
    <location>
        <begin position="108"/>
        <end position="129"/>
    </location>
</feature>
<name>I3ZB31_TERRK</name>
<sequence length="257" mass="28986">MRQDPVLGVALWLLTVSSSGRDAEAFAGDLLELFHAGCSRWWCLRQALLRSGSVTEQRLRASLVPLCYCAVFVLLHPLWQQLYTPSVAGLLTKYRGAIQWPGSAVLEMIAGLLPAFLFLYVGVFVYSLLRHRSLQSHPVATLLSLNVGACLLFVAMLVRLHVLHNDLRLLSRADFYYPLVHGRFSVLLFLSLFGAVLILPRTDQPRRRKPSHVAMRSMVQRIARRFGSMAPPDVPRAIRRPHETATKSLLLFTMSER</sequence>
<evidence type="ECO:0000313" key="2">
    <source>
        <dbReference type="EMBL" id="AFL86449.1"/>
    </source>
</evidence>
<dbReference type="Proteomes" id="UP000006056">
    <property type="component" value="Chromosome"/>
</dbReference>
<proteinExistence type="predicted"/>
<dbReference type="HOGENOM" id="CLU_1081543_0_0_0"/>
<accession>I3ZB31</accession>
<feature type="transmembrane region" description="Helical" evidence="1">
    <location>
        <begin position="141"/>
        <end position="163"/>
    </location>
</feature>
<dbReference type="RefSeq" id="WP_014784018.1">
    <property type="nucleotide sequence ID" value="NC_018014.1"/>
</dbReference>
<dbReference type="STRING" id="926566.Terro_0098"/>
<dbReference type="KEGG" id="trs:Terro_0098"/>
<keyword evidence="3" id="KW-1185">Reference proteome</keyword>
<keyword evidence="1" id="KW-1133">Transmembrane helix</keyword>
<gene>
    <name evidence="2" type="ordered locus">Terro_0098</name>
</gene>
<dbReference type="EMBL" id="CP003379">
    <property type="protein sequence ID" value="AFL86449.1"/>
    <property type="molecule type" value="Genomic_DNA"/>
</dbReference>
<protein>
    <submittedName>
        <fullName evidence="2">Uncharacterized protein</fullName>
    </submittedName>
</protein>
<keyword evidence="1" id="KW-0472">Membrane</keyword>
<evidence type="ECO:0000256" key="1">
    <source>
        <dbReference type="SAM" id="Phobius"/>
    </source>
</evidence>
<dbReference type="AlphaFoldDB" id="I3ZB31"/>
<evidence type="ECO:0000313" key="3">
    <source>
        <dbReference type="Proteomes" id="UP000006056"/>
    </source>
</evidence>
<feature type="transmembrane region" description="Helical" evidence="1">
    <location>
        <begin position="61"/>
        <end position="79"/>
    </location>
</feature>
<feature type="transmembrane region" description="Helical" evidence="1">
    <location>
        <begin position="175"/>
        <end position="199"/>
    </location>
</feature>
<reference evidence="2 3" key="1">
    <citation type="submission" date="2012-06" db="EMBL/GenBank/DDBJ databases">
        <title>Complete genome of Terriglobus roseus DSM 18391.</title>
        <authorList>
            <consortium name="US DOE Joint Genome Institute (JGI-PGF)"/>
            <person name="Lucas S."/>
            <person name="Copeland A."/>
            <person name="Lapidus A."/>
            <person name="Glavina del Rio T."/>
            <person name="Dalin E."/>
            <person name="Tice H."/>
            <person name="Bruce D."/>
            <person name="Goodwin L."/>
            <person name="Pitluck S."/>
            <person name="Peters L."/>
            <person name="Mikhailova N."/>
            <person name="Munk A.C.C."/>
            <person name="Kyrpides N."/>
            <person name="Mavromatis K."/>
            <person name="Ivanova N."/>
            <person name="Brettin T."/>
            <person name="Detter J.C."/>
            <person name="Han C."/>
            <person name="Larimer F."/>
            <person name="Land M."/>
            <person name="Hauser L."/>
            <person name="Markowitz V."/>
            <person name="Cheng J.-F."/>
            <person name="Hugenholtz P."/>
            <person name="Woyke T."/>
            <person name="Wu D."/>
            <person name="Brambilla E."/>
            <person name="Klenk H.-P."/>
            <person name="Eisen J.A."/>
        </authorList>
    </citation>
    <scope>NUCLEOTIDE SEQUENCE [LARGE SCALE GENOMIC DNA]</scope>
    <source>
        <strain evidence="3">DSM 18391 / NRRL B-41598 / KBS 63</strain>
    </source>
</reference>
<organism evidence="2 3">
    <name type="scientific">Terriglobus roseus (strain DSM 18391 / NRRL B-41598 / KBS 63)</name>
    <dbReference type="NCBI Taxonomy" id="926566"/>
    <lineage>
        <taxon>Bacteria</taxon>
        <taxon>Pseudomonadati</taxon>
        <taxon>Acidobacteriota</taxon>
        <taxon>Terriglobia</taxon>
        <taxon>Terriglobales</taxon>
        <taxon>Acidobacteriaceae</taxon>
        <taxon>Terriglobus</taxon>
    </lineage>
</organism>
<keyword evidence="1" id="KW-0812">Transmembrane</keyword>